<dbReference type="GO" id="GO:0005524">
    <property type="term" value="F:ATP binding"/>
    <property type="evidence" value="ECO:0007669"/>
    <property type="project" value="UniProtKB-KW"/>
</dbReference>
<dbReference type="PANTHER" id="PTHR47957">
    <property type="entry name" value="ATP-DEPENDENT HELICASE HRQ1"/>
    <property type="match status" value="1"/>
</dbReference>
<name>A8M8R1_CALMQ</name>
<dbReference type="HOGENOM" id="CLU_000809_3_2_2"/>
<dbReference type="CDD" id="cd17923">
    <property type="entry name" value="DEXHc_Hrq1-like"/>
    <property type="match status" value="1"/>
</dbReference>
<feature type="domain" description="Helicase ATP-binding" evidence="3">
    <location>
        <begin position="74"/>
        <end position="246"/>
    </location>
</feature>
<dbReference type="Pfam" id="PF00270">
    <property type="entry name" value="DEAD"/>
    <property type="match status" value="1"/>
</dbReference>
<dbReference type="STRING" id="397948.Cmaq_1303"/>
<dbReference type="PROSITE" id="PS51194">
    <property type="entry name" value="HELICASE_CTER"/>
    <property type="match status" value="1"/>
</dbReference>
<dbReference type="InterPro" id="IPR014001">
    <property type="entry name" value="Helicase_ATP-bd"/>
</dbReference>
<reference evidence="5 6" key="1">
    <citation type="submission" date="2007-10" db="EMBL/GenBank/DDBJ databases">
        <title>Complete sequence of Caldivirga maquilingensis IC-167.</title>
        <authorList>
            <consortium name="US DOE Joint Genome Institute"/>
            <person name="Copeland A."/>
            <person name="Lucas S."/>
            <person name="Lapidus A."/>
            <person name="Barry K."/>
            <person name="Glavina del Rio T."/>
            <person name="Dalin E."/>
            <person name="Tice H."/>
            <person name="Pitluck S."/>
            <person name="Saunders E."/>
            <person name="Brettin T."/>
            <person name="Bruce D."/>
            <person name="Detter J.C."/>
            <person name="Han C."/>
            <person name="Schmutz J."/>
            <person name="Larimer F."/>
            <person name="Land M."/>
            <person name="Hauser L."/>
            <person name="Kyrpides N."/>
            <person name="Ivanova N."/>
            <person name="Biddle J.F."/>
            <person name="Zhang Z."/>
            <person name="Fitz-Gibbon S.T."/>
            <person name="Lowe T.M."/>
            <person name="Saltikov C."/>
            <person name="House C.H."/>
            <person name="Richardson P."/>
        </authorList>
    </citation>
    <scope>NUCLEOTIDE SEQUENCE [LARGE SCALE GENOMIC DNA]</scope>
    <source>
        <strain evidence="6">ATCC 700844 / DSM 13496 / JCM 10307 / IC-167</strain>
    </source>
</reference>
<keyword evidence="5" id="KW-0378">Hydrolase</keyword>
<dbReference type="InterPro" id="IPR027417">
    <property type="entry name" value="P-loop_NTPase"/>
</dbReference>
<gene>
    <name evidence="5" type="ordered locus">Cmaq_1303</name>
</gene>
<accession>A8M8R1</accession>
<dbReference type="GeneID" id="5708910"/>
<dbReference type="PROSITE" id="PS51192">
    <property type="entry name" value="HELICASE_ATP_BIND_1"/>
    <property type="match status" value="1"/>
</dbReference>
<keyword evidence="1" id="KW-0547">Nucleotide-binding</keyword>
<protein>
    <submittedName>
        <fullName evidence="5">DEAD/DEAH box helicase domain protein</fullName>
    </submittedName>
</protein>
<dbReference type="InterPro" id="IPR011545">
    <property type="entry name" value="DEAD/DEAH_box_helicase_dom"/>
</dbReference>
<dbReference type="CDD" id="cd18797">
    <property type="entry name" value="SF2_C_Hrq"/>
    <property type="match status" value="1"/>
</dbReference>
<evidence type="ECO:0000313" key="6">
    <source>
        <dbReference type="Proteomes" id="UP000001137"/>
    </source>
</evidence>
<feature type="domain" description="Helicase C-terminal" evidence="4">
    <location>
        <begin position="274"/>
        <end position="421"/>
    </location>
</feature>
<dbReference type="RefSeq" id="WP_012186349.1">
    <property type="nucleotide sequence ID" value="NC_009954.1"/>
</dbReference>
<keyword evidence="6" id="KW-1185">Reference proteome</keyword>
<dbReference type="GO" id="GO:0006289">
    <property type="term" value="P:nucleotide-excision repair"/>
    <property type="evidence" value="ECO:0007669"/>
    <property type="project" value="TreeGrafter"/>
</dbReference>
<dbReference type="InterPro" id="IPR001650">
    <property type="entry name" value="Helicase_C-like"/>
</dbReference>
<evidence type="ECO:0000256" key="2">
    <source>
        <dbReference type="ARBA" id="ARBA00022840"/>
    </source>
</evidence>
<dbReference type="KEGG" id="cma:Cmaq_1303"/>
<dbReference type="Gene3D" id="3.40.50.300">
    <property type="entry name" value="P-loop containing nucleotide triphosphate hydrolases"/>
    <property type="match status" value="2"/>
</dbReference>
<organism evidence="5 6">
    <name type="scientific">Caldivirga maquilingensis (strain ATCC 700844 / DSM 13496 / JCM 10307 / IC-167)</name>
    <dbReference type="NCBI Taxonomy" id="397948"/>
    <lineage>
        <taxon>Archaea</taxon>
        <taxon>Thermoproteota</taxon>
        <taxon>Thermoprotei</taxon>
        <taxon>Thermoproteales</taxon>
        <taxon>Thermoproteaceae</taxon>
        <taxon>Caldivirga</taxon>
    </lineage>
</organism>
<dbReference type="GO" id="GO:0003676">
    <property type="term" value="F:nucleic acid binding"/>
    <property type="evidence" value="ECO:0007669"/>
    <property type="project" value="InterPro"/>
</dbReference>
<dbReference type="SUPFAM" id="SSF52540">
    <property type="entry name" value="P-loop containing nucleoside triphosphate hydrolases"/>
    <property type="match status" value="1"/>
</dbReference>
<dbReference type="eggNOG" id="arCOG00555">
    <property type="taxonomic scope" value="Archaea"/>
</dbReference>
<dbReference type="InterPro" id="IPR018973">
    <property type="entry name" value="MZB"/>
</dbReference>
<dbReference type="Pfam" id="PF00271">
    <property type="entry name" value="Helicase_C"/>
    <property type="match status" value="1"/>
</dbReference>
<keyword evidence="2" id="KW-0067">ATP-binding</keyword>
<dbReference type="GO" id="GO:0036297">
    <property type="term" value="P:interstrand cross-link repair"/>
    <property type="evidence" value="ECO:0007669"/>
    <property type="project" value="TreeGrafter"/>
</dbReference>
<dbReference type="GO" id="GO:0043138">
    <property type="term" value="F:3'-5' DNA helicase activity"/>
    <property type="evidence" value="ECO:0007669"/>
    <property type="project" value="TreeGrafter"/>
</dbReference>
<dbReference type="Pfam" id="PF09369">
    <property type="entry name" value="MZB"/>
    <property type="match status" value="1"/>
</dbReference>
<dbReference type="Proteomes" id="UP000001137">
    <property type="component" value="Chromosome"/>
</dbReference>
<evidence type="ECO:0000313" key="5">
    <source>
        <dbReference type="EMBL" id="ABW02130.1"/>
    </source>
</evidence>
<dbReference type="AlphaFoldDB" id="A8M8R1"/>
<dbReference type="EMBL" id="CP000852">
    <property type="protein sequence ID" value="ABW02130.1"/>
    <property type="molecule type" value="Genomic_DNA"/>
</dbReference>
<dbReference type="PANTHER" id="PTHR47957:SF3">
    <property type="entry name" value="ATP-DEPENDENT HELICASE HRQ1"/>
    <property type="match status" value="1"/>
</dbReference>
<evidence type="ECO:0000256" key="1">
    <source>
        <dbReference type="ARBA" id="ARBA00022741"/>
    </source>
</evidence>
<dbReference type="SMART" id="SM00490">
    <property type="entry name" value="HELICc"/>
    <property type="match status" value="1"/>
</dbReference>
<sequence length="756" mass="84375">MKSRRLMIIELARSDEVLSRLLADNGHQVIYANVENGERVEPSLDVDYVKPSELANALKAMGISRLYEYQYKAYLSITGGRNTIITSGTGTGKTEAFLIPIIARALNHRREVIIYPTKALARDQESRFRALAEPLGLRVTTYDADSPSEVRRGVYDGEYSLVLTNPDMLNTAMIHVPAFRRFMATVDYVTIDEIHVYNGVLGSHMHYLIKRIRHLNPGVKFAAASATIGNPTQYFSNLVGSEVTHIEGIRGVRGELVHVMLRPIRRGKLQEVTNLVKLCIELGRKCIVFADSHWMVEVIKRMINSMGLGGKVAVHRAGLRPDERRRVEDSFKSGELQAVLATPTLELGIDIGDADFAVMATNPPSFIKYLQRAGRVGRRGQRAYVIQVLGDDPMSTYYANHPEEFYNRSPEPMFMEPNNDEVAVRHLLAMIRESAVKLSELDDYLRGLVSGLVNEGLVSIRGDRVFLTEDGLRVINSFNVIRGNGDVVVIRRKGGGLIGYREMPMAIKELHPGAIYMHGGLTYRVLELDVRHRRAIVVPEDSSELITKALYNSNPTVVNVIEESSYKGIPIRYAVLDIEEEVYGYVVKRMSSNETLGEYRLSEPIRYRFRTKGIILNMPPVNFSAVELRDLVEKGKAYHATEHVLISAGEVVANAAPTDMGGISYPTGHIVIYDSYPGGSGVTKLVMERIDKVIDIAYSIVTSCNCRDGCPRCVYSPYCGNNNRMLSRLNAIRVLEAALRGERGIDEPPPFEGSIP</sequence>
<evidence type="ECO:0000259" key="4">
    <source>
        <dbReference type="PROSITE" id="PS51194"/>
    </source>
</evidence>
<keyword evidence="5" id="KW-0347">Helicase</keyword>
<evidence type="ECO:0000259" key="3">
    <source>
        <dbReference type="PROSITE" id="PS51192"/>
    </source>
</evidence>
<dbReference type="SMART" id="SM00487">
    <property type="entry name" value="DEXDc"/>
    <property type="match status" value="1"/>
</dbReference>
<proteinExistence type="predicted"/>